<evidence type="ECO:0000259" key="7">
    <source>
        <dbReference type="SMART" id="SM00662"/>
    </source>
</evidence>
<proteinExistence type="inferred from homology"/>
<dbReference type="GO" id="GO:0006366">
    <property type="term" value="P:transcription by RNA polymerase II"/>
    <property type="evidence" value="ECO:0007669"/>
    <property type="project" value="TreeGrafter"/>
</dbReference>
<comment type="subcellular location">
    <subcellularLocation>
        <location evidence="1">Nucleus</location>
    </subcellularLocation>
</comment>
<comment type="similarity">
    <text evidence="5">Belongs to the archaeal Rpo3/eukaryotic RPB3 RNA polymerase subunit family.</text>
</comment>
<dbReference type="InterPro" id="IPR036603">
    <property type="entry name" value="RBP11-like"/>
</dbReference>
<evidence type="ECO:0000256" key="4">
    <source>
        <dbReference type="ARBA" id="ARBA00023242"/>
    </source>
</evidence>
<dbReference type="FunFam" id="2.170.120.12:FF:000002">
    <property type="entry name" value="DNA-directed RNA polymerase II subunit RPB3"/>
    <property type="match status" value="1"/>
</dbReference>
<keyword evidence="8" id="KW-1185">Reference proteome</keyword>
<evidence type="ECO:0000313" key="9">
    <source>
        <dbReference type="WBParaSite" id="Pan_g8211.t1"/>
    </source>
</evidence>
<dbReference type="Pfam" id="PF01193">
    <property type="entry name" value="RNA_pol_L"/>
    <property type="match status" value="1"/>
</dbReference>
<dbReference type="AlphaFoldDB" id="A0A7E4WA23"/>
<keyword evidence="2" id="KW-0240">DNA-directed RNA polymerase</keyword>
<dbReference type="InterPro" id="IPR050518">
    <property type="entry name" value="Rpo3/RPB3_RNA_Pol_subunit"/>
</dbReference>
<dbReference type="SUPFAM" id="SSF55257">
    <property type="entry name" value="RBP11-like subunits of RNA polymerase"/>
    <property type="match status" value="1"/>
</dbReference>
<protein>
    <recommendedName>
        <fullName evidence="6">DNA-directed RNA polymerase II subunit RPB3</fullName>
    </recommendedName>
</protein>
<dbReference type="InterPro" id="IPR011263">
    <property type="entry name" value="DNA-dir_RNA_pol_RpoA/D/Rpb3"/>
</dbReference>
<dbReference type="WBParaSite" id="Pan_g8211.t1">
    <property type="protein sequence ID" value="Pan_g8211.t1"/>
    <property type="gene ID" value="Pan_g8211"/>
</dbReference>
<evidence type="ECO:0000256" key="1">
    <source>
        <dbReference type="ARBA" id="ARBA00004123"/>
    </source>
</evidence>
<name>A0A7E4WA23_PANRE</name>
<dbReference type="GO" id="GO:0005665">
    <property type="term" value="C:RNA polymerase II, core complex"/>
    <property type="evidence" value="ECO:0007669"/>
    <property type="project" value="TreeGrafter"/>
</dbReference>
<evidence type="ECO:0000256" key="5">
    <source>
        <dbReference type="ARBA" id="ARBA00025804"/>
    </source>
</evidence>
<keyword evidence="4" id="KW-0539">Nucleus</keyword>
<dbReference type="GO" id="GO:0003899">
    <property type="term" value="F:DNA-directed RNA polymerase activity"/>
    <property type="evidence" value="ECO:0007669"/>
    <property type="project" value="InterPro"/>
</dbReference>
<sequence length="267" mass="29453">MEDDNIQVDVTTNTTNLVKFTLDNADLSLANSLRRVFIAEVPTIAIDWVSIEANSTVLFDEFLAHRVGLIPLTSSGVVDAMQYSRDCECSEFCPQCSVEFILNVSQDEEGTRKITSDDLVSSNPQVFPACGSFWTGPPEENPAITIVKIRKGQALKLKAYAKKGFGKEHAKWNPTSAVSFEYDPDNGLRHTIFAKAEDWPKSENALLPKGVEAPYDPFSVPRKFFFGVESTGALTSKEIILSGISVLASKLENVREQLNSELLNQGQ</sequence>
<feature type="domain" description="DNA-directed RNA polymerase RpoA/D/Rpb3-type" evidence="7">
    <location>
        <begin position="17"/>
        <end position="257"/>
    </location>
</feature>
<dbReference type="Proteomes" id="UP000492821">
    <property type="component" value="Unassembled WGS sequence"/>
</dbReference>
<evidence type="ECO:0000313" key="8">
    <source>
        <dbReference type="Proteomes" id="UP000492821"/>
    </source>
</evidence>
<accession>A0A7E4WA23</accession>
<dbReference type="InterPro" id="IPR022842">
    <property type="entry name" value="RNAP_Rpo3/Rpb3/RPAC1"/>
</dbReference>
<keyword evidence="3" id="KW-0804">Transcription</keyword>
<dbReference type="SMART" id="SM00662">
    <property type="entry name" value="RPOLD"/>
    <property type="match status" value="1"/>
</dbReference>
<dbReference type="CDD" id="cd07031">
    <property type="entry name" value="RNAP_II_RPB3"/>
    <property type="match status" value="1"/>
</dbReference>
<dbReference type="Pfam" id="PF01000">
    <property type="entry name" value="RNA_pol_A_bac"/>
    <property type="match status" value="1"/>
</dbReference>
<dbReference type="Gene3D" id="2.170.120.12">
    <property type="entry name" value="DNA-directed RNA polymerase, insert domain"/>
    <property type="match status" value="1"/>
</dbReference>
<dbReference type="Gene3D" id="3.30.1360.10">
    <property type="entry name" value="RNA polymerase, RBP11-like subunit"/>
    <property type="match status" value="1"/>
</dbReference>
<evidence type="ECO:0000256" key="6">
    <source>
        <dbReference type="ARBA" id="ARBA00072506"/>
    </source>
</evidence>
<dbReference type="InterPro" id="IPR011262">
    <property type="entry name" value="DNA-dir_RNA_pol_insert"/>
</dbReference>
<reference evidence="9" key="2">
    <citation type="submission" date="2020-10" db="UniProtKB">
        <authorList>
            <consortium name="WormBaseParasite"/>
        </authorList>
    </citation>
    <scope>IDENTIFICATION</scope>
</reference>
<dbReference type="SUPFAM" id="SSF56553">
    <property type="entry name" value="Insert subdomain of RNA polymerase alpha subunit"/>
    <property type="match status" value="1"/>
</dbReference>
<dbReference type="HAMAP" id="MF_00320">
    <property type="entry name" value="RNApol_arch_Rpo3"/>
    <property type="match status" value="1"/>
</dbReference>
<dbReference type="InterPro" id="IPR036643">
    <property type="entry name" value="RNApol_insert_sf"/>
</dbReference>
<dbReference type="PANTHER" id="PTHR11800">
    <property type="entry name" value="DNA-DIRECTED RNA POLYMERASE"/>
    <property type="match status" value="1"/>
</dbReference>
<evidence type="ECO:0000256" key="3">
    <source>
        <dbReference type="ARBA" id="ARBA00023163"/>
    </source>
</evidence>
<reference evidence="8" key="1">
    <citation type="journal article" date="2013" name="Genetics">
        <title>The draft genome and transcriptome of Panagrellus redivivus are shaped by the harsh demands of a free-living lifestyle.</title>
        <authorList>
            <person name="Srinivasan J."/>
            <person name="Dillman A.R."/>
            <person name="Macchietto M.G."/>
            <person name="Heikkinen L."/>
            <person name="Lakso M."/>
            <person name="Fracchia K.M."/>
            <person name="Antoshechkin I."/>
            <person name="Mortazavi A."/>
            <person name="Wong G."/>
            <person name="Sternberg P.W."/>
        </authorList>
    </citation>
    <scope>NUCLEOTIDE SEQUENCE [LARGE SCALE GENOMIC DNA]</scope>
    <source>
        <strain evidence="8">MT8872</strain>
    </source>
</reference>
<organism evidence="8 9">
    <name type="scientific">Panagrellus redivivus</name>
    <name type="common">Microworm</name>
    <dbReference type="NCBI Taxonomy" id="6233"/>
    <lineage>
        <taxon>Eukaryota</taxon>
        <taxon>Metazoa</taxon>
        <taxon>Ecdysozoa</taxon>
        <taxon>Nematoda</taxon>
        <taxon>Chromadorea</taxon>
        <taxon>Rhabditida</taxon>
        <taxon>Tylenchina</taxon>
        <taxon>Panagrolaimomorpha</taxon>
        <taxon>Panagrolaimoidea</taxon>
        <taxon>Panagrolaimidae</taxon>
        <taxon>Panagrellus</taxon>
    </lineage>
</organism>
<evidence type="ECO:0000256" key="2">
    <source>
        <dbReference type="ARBA" id="ARBA00022478"/>
    </source>
</evidence>
<dbReference type="NCBIfam" id="NF001988">
    <property type="entry name" value="PRK00783.1"/>
    <property type="match status" value="1"/>
</dbReference>
<dbReference type="PANTHER" id="PTHR11800:SF2">
    <property type="entry name" value="DNA-DIRECTED RNA POLYMERASE II SUBUNIT RPB3"/>
    <property type="match status" value="1"/>
</dbReference>
<dbReference type="GO" id="GO:0046983">
    <property type="term" value="F:protein dimerization activity"/>
    <property type="evidence" value="ECO:0007669"/>
    <property type="project" value="InterPro"/>
</dbReference>